<name>S5ZEW2_GEOG3</name>
<protein>
    <submittedName>
        <fullName evidence="1">Uncharacterized protein</fullName>
    </submittedName>
</protein>
<dbReference type="HOGENOM" id="CLU_2716678_0_0_9"/>
<evidence type="ECO:0000313" key="2">
    <source>
        <dbReference type="Proteomes" id="UP000015500"/>
    </source>
</evidence>
<dbReference type="STRING" id="1921421.M493_13160"/>
<reference evidence="1 2" key="1">
    <citation type="journal article" date="2014" name="Genome Announc.">
        <title>Complete Genome Sequence of the Thermophilic Polychlorinated Biphenyl Degrader Geobacillus sp. Strain JF8 (NBRC 109937).</title>
        <authorList>
            <person name="Shintani M."/>
            <person name="Ohtsubo Y."/>
            <person name="Fukuda K."/>
            <person name="Hosoyama A."/>
            <person name="Ohji S."/>
            <person name="Yamazoe A."/>
            <person name="Fujita N."/>
            <person name="Nagata Y."/>
            <person name="Tsuda M."/>
            <person name="Hatta T."/>
            <person name="Kimbara K."/>
        </authorList>
    </citation>
    <scope>NUCLEOTIDE SEQUENCE [LARGE SCALE GENOMIC DNA]</scope>
    <source>
        <strain evidence="1 2">JF8</strain>
    </source>
</reference>
<dbReference type="Proteomes" id="UP000015500">
    <property type="component" value="Chromosome"/>
</dbReference>
<dbReference type="KEGG" id="gjf:M493_13160"/>
<gene>
    <name evidence="1" type="ORF">M493_13160</name>
</gene>
<evidence type="ECO:0000313" key="1">
    <source>
        <dbReference type="EMBL" id="AGT32875.1"/>
    </source>
</evidence>
<sequence length="72" mass="8606">MIQKAGFLFHHVSVQREEKFSLKKVYNKDIFGYNYLRNVISKGRSKTMTMMVWTESMNTFHYLAIRPSADRK</sequence>
<proteinExistence type="predicted"/>
<dbReference type="EMBL" id="CP006254">
    <property type="protein sequence ID" value="AGT32875.1"/>
    <property type="molecule type" value="Genomic_DNA"/>
</dbReference>
<keyword evidence="2" id="KW-1185">Reference proteome</keyword>
<organism evidence="1 2">
    <name type="scientific">Geobacillus genomosp. 3</name>
    <dbReference type="NCBI Taxonomy" id="1921421"/>
    <lineage>
        <taxon>Bacteria</taxon>
        <taxon>Bacillati</taxon>
        <taxon>Bacillota</taxon>
        <taxon>Bacilli</taxon>
        <taxon>Bacillales</taxon>
        <taxon>Anoxybacillaceae</taxon>
        <taxon>Geobacillus</taxon>
    </lineage>
</organism>
<accession>S5ZEW2</accession>
<dbReference type="AlphaFoldDB" id="S5ZEW2"/>